<feature type="transmembrane region" description="Helical" evidence="8">
    <location>
        <begin position="138"/>
        <end position="160"/>
    </location>
</feature>
<dbReference type="GO" id="GO:0005886">
    <property type="term" value="C:plasma membrane"/>
    <property type="evidence" value="ECO:0007669"/>
    <property type="project" value="UniProtKB-SubCell"/>
</dbReference>
<dbReference type="Gene3D" id="3.40.50.300">
    <property type="entry name" value="P-loop containing nucleotide triphosphate hydrolases"/>
    <property type="match status" value="1"/>
</dbReference>
<dbReference type="Pfam" id="PF00005">
    <property type="entry name" value="ABC_tran"/>
    <property type="match status" value="1"/>
</dbReference>
<dbReference type="CDD" id="cd03254">
    <property type="entry name" value="ABCC_Glucan_exporter_like"/>
    <property type="match status" value="1"/>
</dbReference>
<keyword evidence="4" id="KW-0547">Nucleotide-binding</keyword>
<organism evidence="12 13">
    <name type="scientific">Candidatus Gallimonas intestinigallinarum</name>
    <dbReference type="NCBI Taxonomy" id="2838604"/>
    <lineage>
        <taxon>Bacteria</taxon>
        <taxon>Bacillati</taxon>
        <taxon>Bacillota</taxon>
        <taxon>Clostridia</taxon>
        <taxon>Candidatus Gallimonas</taxon>
    </lineage>
</organism>
<dbReference type="SMART" id="SM00382">
    <property type="entry name" value="AAA"/>
    <property type="match status" value="1"/>
</dbReference>
<dbReference type="PANTHER" id="PTHR43394">
    <property type="entry name" value="ATP-DEPENDENT PERMEASE MDL1, MITOCHONDRIAL"/>
    <property type="match status" value="1"/>
</dbReference>
<dbReference type="GO" id="GO:0016887">
    <property type="term" value="F:ATP hydrolysis activity"/>
    <property type="evidence" value="ECO:0007669"/>
    <property type="project" value="InterPro"/>
</dbReference>
<dbReference type="FunFam" id="3.40.50.300:FF:000287">
    <property type="entry name" value="Multidrug ABC transporter ATP-binding protein"/>
    <property type="match status" value="1"/>
</dbReference>
<feature type="chain" id="PRO_5038629118" evidence="9">
    <location>
        <begin position="37"/>
        <end position="582"/>
    </location>
</feature>
<dbReference type="AlphaFoldDB" id="A0A9D2IW68"/>
<evidence type="ECO:0000259" key="11">
    <source>
        <dbReference type="PROSITE" id="PS50929"/>
    </source>
</evidence>
<evidence type="ECO:0000256" key="1">
    <source>
        <dbReference type="ARBA" id="ARBA00004651"/>
    </source>
</evidence>
<accession>A0A9D2IW68</accession>
<reference evidence="12" key="1">
    <citation type="journal article" date="2021" name="PeerJ">
        <title>Extensive microbial diversity within the chicken gut microbiome revealed by metagenomics and culture.</title>
        <authorList>
            <person name="Gilroy R."/>
            <person name="Ravi A."/>
            <person name="Getino M."/>
            <person name="Pursley I."/>
            <person name="Horton D.L."/>
            <person name="Alikhan N.F."/>
            <person name="Baker D."/>
            <person name="Gharbi K."/>
            <person name="Hall N."/>
            <person name="Watson M."/>
            <person name="Adriaenssens E.M."/>
            <person name="Foster-Nyarko E."/>
            <person name="Jarju S."/>
            <person name="Secka A."/>
            <person name="Antonio M."/>
            <person name="Oren A."/>
            <person name="Chaudhuri R.R."/>
            <person name="La Ragione R."/>
            <person name="Hildebrand F."/>
            <person name="Pallen M.J."/>
        </authorList>
    </citation>
    <scope>NUCLEOTIDE SEQUENCE</scope>
    <source>
        <strain evidence="12">CHK33-5263</strain>
    </source>
</reference>
<dbReference type="Pfam" id="PF00664">
    <property type="entry name" value="ABC_membrane"/>
    <property type="match status" value="1"/>
</dbReference>
<keyword evidence="5 12" id="KW-0067">ATP-binding</keyword>
<reference evidence="12" key="2">
    <citation type="submission" date="2021-04" db="EMBL/GenBank/DDBJ databases">
        <authorList>
            <person name="Gilroy R."/>
        </authorList>
    </citation>
    <scope>NUCLEOTIDE SEQUENCE</scope>
    <source>
        <strain evidence="12">CHK33-5263</strain>
    </source>
</reference>
<evidence type="ECO:0000256" key="4">
    <source>
        <dbReference type="ARBA" id="ARBA00022741"/>
    </source>
</evidence>
<keyword evidence="7 8" id="KW-0472">Membrane</keyword>
<keyword evidence="2" id="KW-0813">Transport</keyword>
<dbReference type="CDD" id="cd18547">
    <property type="entry name" value="ABC_6TM_Tm288_like"/>
    <property type="match status" value="1"/>
</dbReference>
<dbReference type="InterPro" id="IPR011527">
    <property type="entry name" value="ABC1_TM_dom"/>
</dbReference>
<evidence type="ECO:0000256" key="3">
    <source>
        <dbReference type="ARBA" id="ARBA00022692"/>
    </source>
</evidence>
<dbReference type="PROSITE" id="PS50893">
    <property type="entry name" value="ABC_TRANSPORTER_2"/>
    <property type="match status" value="1"/>
</dbReference>
<evidence type="ECO:0000256" key="2">
    <source>
        <dbReference type="ARBA" id="ARBA00022448"/>
    </source>
</evidence>
<evidence type="ECO:0000256" key="8">
    <source>
        <dbReference type="SAM" id="Phobius"/>
    </source>
</evidence>
<feature type="domain" description="ABC transporter" evidence="10">
    <location>
        <begin position="347"/>
        <end position="580"/>
    </location>
</feature>
<protein>
    <submittedName>
        <fullName evidence="12">ABC transporter ATP-binding protein/permease</fullName>
    </submittedName>
</protein>
<dbReference type="GO" id="GO:0005524">
    <property type="term" value="F:ATP binding"/>
    <property type="evidence" value="ECO:0007669"/>
    <property type="project" value="UniProtKB-KW"/>
</dbReference>
<evidence type="ECO:0000256" key="5">
    <source>
        <dbReference type="ARBA" id="ARBA00022840"/>
    </source>
</evidence>
<feature type="transmembrane region" description="Helical" evidence="8">
    <location>
        <begin position="63"/>
        <end position="84"/>
    </location>
</feature>
<evidence type="ECO:0000313" key="13">
    <source>
        <dbReference type="Proteomes" id="UP000824044"/>
    </source>
</evidence>
<name>A0A9D2IW68_9FIRM</name>
<dbReference type="InterPro" id="IPR003593">
    <property type="entry name" value="AAA+_ATPase"/>
</dbReference>
<evidence type="ECO:0000256" key="7">
    <source>
        <dbReference type="ARBA" id="ARBA00023136"/>
    </source>
</evidence>
<feature type="domain" description="ABC transmembrane type-1" evidence="11">
    <location>
        <begin position="25"/>
        <end position="314"/>
    </location>
</feature>
<dbReference type="PROSITE" id="PS50929">
    <property type="entry name" value="ABC_TM1F"/>
    <property type="match status" value="1"/>
</dbReference>
<evidence type="ECO:0000259" key="10">
    <source>
        <dbReference type="PROSITE" id="PS50893"/>
    </source>
</evidence>
<dbReference type="InterPro" id="IPR003439">
    <property type="entry name" value="ABC_transporter-like_ATP-bd"/>
</dbReference>
<dbReference type="InterPro" id="IPR036640">
    <property type="entry name" value="ABC1_TM_sf"/>
</dbReference>
<evidence type="ECO:0000256" key="6">
    <source>
        <dbReference type="ARBA" id="ARBA00022989"/>
    </source>
</evidence>
<dbReference type="InterPro" id="IPR039421">
    <property type="entry name" value="Type_1_exporter"/>
</dbReference>
<evidence type="ECO:0000256" key="9">
    <source>
        <dbReference type="SAM" id="SignalP"/>
    </source>
</evidence>
<proteinExistence type="predicted"/>
<keyword evidence="9" id="KW-0732">Signal</keyword>
<comment type="subcellular location">
    <subcellularLocation>
        <location evidence="1">Cell membrane</location>
        <topology evidence="1">Multi-pass membrane protein</topology>
    </subcellularLocation>
</comment>
<dbReference type="PANTHER" id="PTHR43394:SF1">
    <property type="entry name" value="ATP-BINDING CASSETTE SUB-FAMILY B MEMBER 10, MITOCHONDRIAL"/>
    <property type="match status" value="1"/>
</dbReference>
<keyword evidence="6 8" id="KW-1133">Transmembrane helix</keyword>
<comment type="caution">
    <text evidence="12">The sequence shown here is derived from an EMBL/GenBank/DDBJ whole genome shotgun (WGS) entry which is preliminary data.</text>
</comment>
<evidence type="ECO:0000313" key="12">
    <source>
        <dbReference type="EMBL" id="HIZ25379.1"/>
    </source>
</evidence>
<dbReference type="InterPro" id="IPR027417">
    <property type="entry name" value="P-loop_NTPase"/>
</dbReference>
<dbReference type="GO" id="GO:0015421">
    <property type="term" value="F:ABC-type oligopeptide transporter activity"/>
    <property type="evidence" value="ECO:0007669"/>
    <property type="project" value="TreeGrafter"/>
</dbReference>
<keyword evidence="3 8" id="KW-0812">Transmembrane</keyword>
<dbReference type="Gene3D" id="1.20.1560.10">
    <property type="entry name" value="ABC transporter type 1, transmembrane domain"/>
    <property type="match status" value="1"/>
</dbReference>
<dbReference type="EMBL" id="DXBS01000145">
    <property type="protein sequence ID" value="HIZ25379.1"/>
    <property type="molecule type" value="Genomic_DNA"/>
</dbReference>
<dbReference type="Proteomes" id="UP000824044">
    <property type="component" value="Unassembled WGS sequence"/>
</dbReference>
<feature type="transmembrane region" description="Helical" evidence="8">
    <location>
        <begin position="260"/>
        <end position="283"/>
    </location>
</feature>
<feature type="signal peptide" evidence="9">
    <location>
        <begin position="1"/>
        <end position="36"/>
    </location>
</feature>
<sequence>MKTVSRRENFRTILRYLKPFAPLLALSLLCALAAVAAQLAVPYFIGKAIDCIIGENNVHYEEIFSIFVAIGACIAVAFVAQYLLSLINNRIVFHLLAQVREDAFAKLQRLPLKYLDARPYGEVAGIVLTDAEQFADGLLLGFTQLLTGVTTILGVLVILFVMRWEIALVVVCVTPLSLFAARFISSRTYKTFKRQAEVRADQTAFIDEAIGNLKVVKAYTHEDENAEVFREKNEEFRKCALRAVFFASTPNPVTRFINSIVYAGVALTGALICISTAGTAVAFTVGSLSSCLFYTNQYTKPFNEITEVLAEFQNSLACAARIFALTAEEEQPSDEGCADLGRAKGDVALQDVSFSYRPDQELIRDFNVSVTAGHRVAIVGPTGCGKTTIINLLMRFYDVDGGSVSVDGQDVRKITRASLRKNYGMVLQETWLKRATVRENLCMGKPDCTEEEMIAAAKAVHAHGFIKRLPKGYDTVIGGEGSLSEGQKQLLCVARVMICRPPMLILDEATSNIDTRTEKLVQDAFAKLMEGRTCFIVAHRLSTIQNADVILVMNAGRIVEQGTHEQLLKKGGFYAQLYQAQF</sequence>
<dbReference type="SUPFAM" id="SSF52540">
    <property type="entry name" value="P-loop containing nucleoside triphosphate hydrolases"/>
    <property type="match status" value="1"/>
</dbReference>
<feature type="transmembrane region" description="Helical" evidence="8">
    <location>
        <begin position="166"/>
        <end position="184"/>
    </location>
</feature>
<dbReference type="SUPFAM" id="SSF90123">
    <property type="entry name" value="ABC transporter transmembrane region"/>
    <property type="match status" value="1"/>
</dbReference>
<gene>
    <name evidence="12" type="ORF">H9812_07955</name>
</gene>